<dbReference type="AlphaFoldDB" id="A0A0G0W9F0"/>
<dbReference type="SMART" id="SM00448">
    <property type="entry name" value="REC"/>
    <property type="match status" value="1"/>
</dbReference>
<name>A0A0G0W9F0_UNCC2</name>
<keyword evidence="2" id="KW-0902">Two-component regulatory system</keyword>
<evidence type="ECO:0000259" key="4">
    <source>
        <dbReference type="PROSITE" id="PS50110"/>
    </source>
</evidence>
<dbReference type="InterPro" id="IPR050595">
    <property type="entry name" value="Bact_response_regulator"/>
</dbReference>
<dbReference type="PROSITE" id="PS50110">
    <property type="entry name" value="RESPONSE_REGULATORY"/>
    <property type="match status" value="1"/>
</dbReference>
<dbReference type="Gene3D" id="3.40.50.2300">
    <property type="match status" value="1"/>
</dbReference>
<dbReference type="GO" id="GO:0000160">
    <property type="term" value="P:phosphorelay signal transduction system"/>
    <property type="evidence" value="ECO:0007669"/>
    <property type="project" value="UniProtKB-KW"/>
</dbReference>
<comment type="caution">
    <text evidence="5">The sequence shown here is derived from an EMBL/GenBank/DDBJ whole genome shotgun (WGS) entry which is preliminary data.</text>
</comment>
<accession>A0A0G0W9F0</accession>
<evidence type="ECO:0000313" key="5">
    <source>
        <dbReference type="EMBL" id="KKS09614.1"/>
    </source>
</evidence>
<feature type="modified residue" description="4-aspartylphosphate" evidence="3">
    <location>
        <position position="52"/>
    </location>
</feature>
<gene>
    <name evidence="5" type="ORF">UU65_C0001G0019</name>
</gene>
<dbReference type="SUPFAM" id="SSF52172">
    <property type="entry name" value="CheY-like"/>
    <property type="match status" value="1"/>
</dbReference>
<dbReference type="Pfam" id="PF00072">
    <property type="entry name" value="Response_reg"/>
    <property type="match status" value="1"/>
</dbReference>
<dbReference type="Proteomes" id="UP000033869">
    <property type="component" value="Unassembled WGS sequence"/>
</dbReference>
<feature type="domain" description="Response regulatory" evidence="4">
    <location>
        <begin position="2"/>
        <end position="119"/>
    </location>
</feature>
<keyword evidence="1 3" id="KW-0597">Phosphoprotein</keyword>
<proteinExistence type="predicted"/>
<dbReference type="InterPro" id="IPR001789">
    <property type="entry name" value="Sig_transdc_resp-reg_receiver"/>
</dbReference>
<dbReference type="PANTHER" id="PTHR44591">
    <property type="entry name" value="STRESS RESPONSE REGULATOR PROTEIN 1"/>
    <property type="match status" value="1"/>
</dbReference>
<evidence type="ECO:0000256" key="1">
    <source>
        <dbReference type="ARBA" id="ARBA00022553"/>
    </source>
</evidence>
<reference evidence="5 6" key="1">
    <citation type="journal article" date="2015" name="Nature">
        <title>rRNA introns, odd ribosomes, and small enigmatic genomes across a large radiation of phyla.</title>
        <authorList>
            <person name="Brown C.T."/>
            <person name="Hug L.A."/>
            <person name="Thomas B.C."/>
            <person name="Sharon I."/>
            <person name="Castelle C.J."/>
            <person name="Singh A."/>
            <person name="Wilkins M.J."/>
            <person name="Williams K.H."/>
            <person name="Banfield J.F."/>
        </authorList>
    </citation>
    <scope>NUCLEOTIDE SEQUENCE [LARGE SCALE GENOMIC DNA]</scope>
</reference>
<protein>
    <submittedName>
        <fullName evidence="5">Response regulator receiver protein</fullName>
    </submittedName>
</protein>
<evidence type="ECO:0000313" key="6">
    <source>
        <dbReference type="Proteomes" id="UP000033869"/>
    </source>
</evidence>
<dbReference type="InterPro" id="IPR011006">
    <property type="entry name" value="CheY-like_superfamily"/>
</dbReference>
<dbReference type="EMBL" id="LCBL01000001">
    <property type="protein sequence ID" value="KKS09614.1"/>
    <property type="molecule type" value="Genomic_DNA"/>
</dbReference>
<dbReference type="PANTHER" id="PTHR44591:SF14">
    <property type="entry name" value="PROTEIN PILG"/>
    <property type="match status" value="1"/>
</dbReference>
<evidence type="ECO:0000256" key="3">
    <source>
        <dbReference type="PROSITE-ProRule" id="PRU00169"/>
    </source>
</evidence>
<organism evidence="5 6">
    <name type="scientific">candidate division CPR2 bacterium GW2011_GWC1_41_48</name>
    <dbReference type="NCBI Taxonomy" id="1618344"/>
    <lineage>
        <taxon>Bacteria</taxon>
        <taxon>Bacteria division CPR2</taxon>
    </lineage>
</organism>
<sequence>MKILVIEDDRLLSDVMNRILKFAGYEAIFAKDGAEGLKIAKDNDSIGLVFLDLLLPQKNGFEVLKELKGDDQTKDIPVVIVSNIAEEAKIKECKENGALDYIIKSNISVNALKDTIKRYLKTS</sequence>
<evidence type="ECO:0000256" key="2">
    <source>
        <dbReference type="ARBA" id="ARBA00023012"/>
    </source>
</evidence>